<protein>
    <submittedName>
        <fullName evidence="1">DUF2255 family protein</fullName>
    </submittedName>
</protein>
<dbReference type="OrthoDB" id="162563at2"/>
<keyword evidence="2" id="KW-1185">Reference proteome</keyword>
<dbReference type="RefSeq" id="WP_141162443.1">
    <property type="nucleotide sequence ID" value="NZ_VHQG01000001.1"/>
</dbReference>
<dbReference type="Proteomes" id="UP000316252">
    <property type="component" value="Unassembled WGS sequence"/>
</dbReference>
<organism evidence="1 2">
    <name type="scientific">Schumannella soli</name>
    <dbReference type="NCBI Taxonomy" id="2590779"/>
    <lineage>
        <taxon>Bacteria</taxon>
        <taxon>Bacillati</taxon>
        <taxon>Actinomycetota</taxon>
        <taxon>Actinomycetes</taxon>
        <taxon>Micrococcales</taxon>
        <taxon>Microbacteriaceae</taxon>
        <taxon>Schumannella</taxon>
    </lineage>
</organism>
<proteinExistence type="predicted"/>
<comment type="caution">
    <text evidence="1">The sequence shown here is derived from an EMBL/GenBank/DDBJ whole genome shotgun (WGS) entry which is preliminary data.</text>
</comment>
<dbReference type="EMBL" id="VHQG01000001">
    <property type="protein sequence ID" value="TPW77918.1"/>
    <property type="molecule type" value="Genomic_DNA"/>
</dbReference>
<name>A0A506Y9V6_9MICO</name>
<reference evidence="1 2" key="1">
    <citation type="submission" date="2019-06" db="EMBL/GenBank/DDBJ databases">
        <authorList>
            <person name="Li F."/>
        </authorList>
    </citation>
    <scope>NUCLEOTIDE SEQUENCE [LARGE SCALE GENOMIC DNA]</scope>
    <source>
        <strain evidence="1 2">10F1D-1</strain>
    </source>
</reference>
<dbReference type="Pfam" id="PF10012">
    <property type="entry name" value="DUF2255"/>
    <property type="match status" value="1"/>
</dbReference>
<dbReference type="AlphaFoldDB" id="A0A506Y9V6"/>
<accession>A0A506Y9V6</accession>
<evidence type="ECO:0000313" key="2">
    <source>
        <dbReference type="Proteomes" id="UP000316252"/>
    </source>
</evidence>
<evidence type="ECO:0000313" key="1">
    <source>
        <dbReference type="EMBL" id="TPW77918.1"/>
    </source>
</evidence>
<gene>
    <name evidence="1" type="ORF">FJ657_04560</name>
</gene>
<dbReference type="InterPro" id="IPR016888">
    <property type="entry name" value="UCP028498"/>
</dbReference>
<sequence length="126" mass="13938">MTDWTPQQLATLDAEDELEISSHRGDGSLRPFITIWAVRSGDAIFVRSAYGRDNGWFRRALAAGTGRVRFGGVEQEVSFAGIDATDAVNTALDDVYRAKYARYAKNIVDTVVGPHAHEVTLRLDPR</sequence>